<keyword evidence="2" id="KW-1185">Reference proteome</keyword>
<dbReference type="AlphaFoldDB" id="A0A7T8H233"/>
<dbReference type="OrthoDB" id="10660193at2759"/>
<proteinExistence type="predicted"/>
<dbReference type="EMBL" id="CP045900">
    <property type="protein sequence ID" value="QQP42028.1"/>
    <property type="molecule type" value="Genomic_DNA"/>
</dbReference>
<name>A0A7T8H233_CALRO</name>
<dbReference type="Proteomes" id="UP000595437">
    <property type="component" value="Chromosome 11"/>
</dbReference>
<accession>A0A7T8H233</accession>
<gene>
    <name evidence="1" type="ORF">FKW44_016568</name>
</gene>
<evidence type="ECO:0000313" key="2">
    <source>
        <dbReference type="Proteomes" id="UP000595437"/>
    </source>
</evidence>
<evidence type="ECO:0000313" key="1">
    <source>
        <dbReference type="EMBL" id="QQP42028.1"/>
    </source>
</evidence>
<protein>
    <submittedName>
        <fullName evidence="1">Uncharacterized protein</fullName>
    </submittedName>
</protein>
<sequence>MEIYLYYNVTDSVFFLFSSSCIVMLGDSELSYIFSLCDVGQKGYITSSDIRSVGSEYGPELGTILSILRLGKGTD</sequence>
<reference evidence="2" key="1">
    <citation type="submission" date="2021-01" db="EMBL/GenBank/DDBJ databases">
        <title>Caligus Genome Assembly.</title>
        <authorList>
            <person name="Gallardo-Escarate C."/>
        </authorList>
    </citation>
    <scope>NUCLEOTIDE SEQUENCE [LARGE SCALE GENOMIC DNA]</scope>
</reference>
<organism evidence="1 2">
    <name type="scientific">Caligus rogercresseyi</name>
    <name type="common">Sea louse</name>
    <dbReference type="NCBI Taxonomy" id="217165"/>
    <lineage>
        <taxon>Eukaryota</taxon>
        <taxon>Metazoa</taxon>
        <taxon>Ecdysozoa</taxon>
        <taxon>Arthropoda</taxon>
        <taxon>Crustacea</taxon>
        <taxon>Multicrustacea</taxon>
        <taxon>Hexanauplia</taxon>
        <taxon>Copepoda</taxon>
        <taxon>Siphonostomatoida</taxon>
        <taxon>Caligidae</taxon>
        <taxon>Caligus</taxon>
    </lineage>
</organism>